<dbReference type="EMBL" id="KZ453120">
    <property type="protein sequence ID" value="PKA47638.1"/>
    <property type="molecule type" value="Genomic_DNA"/>
</dbReference>
<accession>A0A2H9ZWE8</accession>
<evidence type="ECO:0000313" key="2">
    <source>
        <dbReference type="Proteomes" id="UP000236161"/>
    </source>
</evidence>
<protein>
    <submittedName>
        <fullName evidence="1">Uncharacterized protein</fullName>
    </submittedName>
</protein>
<dbReference type="AlphaFoldDB" id="A0A2H9ZWE8"/>
<name>A0A2H9ZWE8_9ASPA</name>
<sequence>MSVKHGDEILMIVPSRVSNGQLITEPQLSKTIAYLDGPECLLHHVDCSPMAWVIDAIMALVNDAIFAPIPKHCDAFSSSSSVDRKRTNF</sequence>
<organism evidence="1 2">
    <name type="scientific">Apostasia shenzhenica</name>
    <dbReference type="NCBI Taxonomy" id="1088818"/>
    <lineage>
        <taxon>Eukaryota</taxon>
        <taxon>Viridiplantae</taxon>
        <taxon>Streptophyta</taxon>
        <taxon>Embryophyta</taxon>
        <taxon>Tracheophyta</taxon>
        <taxon>Spermatophyta</taxon>
        <taxon>Magnoliopsida</taxon>
        <taxon>Liliopsida</taxon>
        <taxon>Asparagales</taxon>
        <taxon>Orchidaceae</taxon>
        <taxon>Apostasioideae</taxon>
        <taxon>Apostasia</taxon>
    </lineage>
</organism>
<gene>
    <name evidence="1" type="ORF">AXF42_Ash021379</name>
</gene>
<dbReference type="Proteomes" id="UP000236161">
    <property type="component" value="Unassembled WGS sequence"/>
</dbReference>
<reference evidence="1 2" key="1">
    <citation type="journal article" date="2017" name="Nature">
        <title>The Apostasia genome and the evolution of orchids.</title>
        <authorList>
            <person name="Zhang G.Q."/>
            <person name="Liu K.W."/>
            <person name="Li Z."/>
            <person name="Lohaus R."/>
            <person name="Hsiao Y.Y."/>
            <person name="Niu S.C."/>
            <person name="Wang J.Y."/>
            <person name="Lin Y.C."/>
            <person name="Xu Q."/>
            <person name="Chen L.J."/>
            <person name="Yoshida K."/>
            <person name="Fujiwara S."/>
            <person name="Wang Z.W."/>
            <person name="Zhang Y.Q."/>
            <person name="Mitsuda N."/>
            <person name="Wang M."/>
            <person name="Liu G.H."/>
            <person name="Pecoraro L."/>
            <person name="Huang H.X."/>
            <person name="Xiao X.J."/>
            <person name="Lin M."/>
            <person name="Wu X.Y."/>
            <person name="Wu W.L."/>
            <person name="Chen Y.Y."/>
            <person name="Chang S.B."/>
            <person name="Sakamoto S."/>
            <person name="Ohme-Takagi M."/>
            <person name="Yagi M."/>
            <person name="Zeng S.J."/>
            <person name="Shen C.Y."/>
            <person name="Yeh C.M."/>
            <person name="Luo Y.B."/>
            <person name="Tsai W.C."/>
            <person name="Van de Peer Y."/>
            <person name="Liu Z.J."/>
        </authorList>
    </citation>
    <scope>NUCLEOTIDE SEQUENCE [LARGE SCALE GENOMIC DNA]</scope>
    <source>
        <strain evidence="2">cv. Shenzhen</strain>
        <tissue evidence="1">Stem</tissue>
    </source>
</reference>
<proteinExistence type="predicted"/>
<evidence type="ECO:0000313" key="1">
    <source>
        <dbReference type="EMBL" id="PKA47638.1"/>
    </source>
</evidence>
<keyword evidence="2" id="KW-1185">Reference proteome</keyword>